<dbReference type="EMBL" id="BARW01020065">
    <property type="protein sequence ID" value="GAJ01844.1"/>
    <property type="molecule type" value="Genomic_DNA"/>
</dbReference>
<evidence type="ECO:0000313" key="2">
    <source>
        <dbReference type="EMBL" id="GAJ01844.1"/>
    </source>
</evidence>
<dbReference type="PANTHER" id="PTHR48443:SF1">
    <property type="entry name" value="DNA-DIRECTED RNA POLYMERASE SUBUNIT BETA"/>
    <property type="match status" value="1"/>
</dbReference>
<feature type="region of interest" description="Disordered" evidence="1">
    <location>
        <begin position="55"/>
        <end position="94"/>
    </location>
</feature>
<accession>X1T977</accession>
<dbReference type="AlphaFoldDB" id="X1T977"/>
<name>X1T977_9ZZZZ</name>
<comment type="caution">
    <text evidence="2">The sequence shown here is derived from an EMBL/GenBank/DDBJ whole genome shotgun (WGS) entry which is preliminary data.</text>
</comment>
<evidence type="ECO:0000256" key="1">
    <source>
        <dbReference type="SAM" id="MobiDB-lite"/>
    </source>
</evidence>
<dbReference type="SUPFAM" id="SSF64484">
    <property type="entry name" value="beta and beta-prime subunits of DNA dependent RNA-polymerase"/>
    <property type="match status" value="1"/>
</dbReference>
<gene>
    <name evidence="2" type="ORF">S12H4_33976</name>
</gene>
<feature type="compositionally biased region" description="Basic and acidic residues" evidence="1">
    <location>
        <begin position="75"/>
        <end position="94"/>
    </location>
</feature>
<dbReference type="Gene3D" id="1.10.150.390">
    <property type="match status" value="1"/>
</dbReference>
<proteinExistence type="predicted"/>
<evidence type="ECO:0008006" key="3">
    <source>
        <dbReference type="Google" id="ProtNLM"/>
    </source>
</evidence>
<dbReference type="PANTHER" id="PTHR48443">
    <property type="entry name" value="DNA-DIRECTED RNA POLYMERASE SUBUNIT BETA"/>
    <property type="match status" value="1"/>
</dbReference>
<sequence length="94" mass="10206">STNSWLAAASFQETTKVLTDAAIYGKIDKLIGLNENVIIGKMIPARYPTYEEISEGEEVPELVAGEEGKEEEIPEGEKVPELVAGEEGKEELAI</sequence>
<organism evidence="2">
    <name type="scientific">marine sediment metagenome</name>
    <dbReference type="NCBI Taxonomy" id="412755"/>
    <lineage>
        <taxon>unclassified sequences</taxon>
        <taxon>metagenomes</taxon>
        <taxon>ecological metagenomes</taxon>
    </lineage>
</organism>
<protein>
    <recommendedName>
        <fullName evidence="3">RNA polymerase Rpb1 domain-containing protein</fullName>
    </recommendedName>
</protein>
<feature type="non-terminal residue" evidence="2">
    <location>
        <position position="1"/>
    </location>
</feature>
<reference evidence="2" key="1">
    <citation type="journal article" date="2014" name="Front. Microbiol.">
        <title>High frequency of phylogenetically diverse reductive dehalogenase-homologous genes in deep subseafloor sedimentary metagenomes.</title>
        <authorList>
            <person name="Kawai M."/>
            <person name="Futagami T."/>
            <person name="Toyoda A."/>
            <person name="Takaki Y."/>
            <person name="Nishi S."/>
            <person name="Hori S."/>
            <person name="Arai W."/>
            <person name="Tsubouchi T."/>
            <person name="Morono Y."/>
            <person name="Uchiyama I."/>
            <person name="Ito T."/>
            <person name="Fujiyama A."/>
            <person name="Inagaki F."/>
            <person name="Takami H."/>
        </authorList>
    </citation>
    <scope>NUCLEOTIDE SEQUENCE</scope>
    <source>
        <strain evidence="2">Expedition CK06-06</strain>
    </source>
</reference>